<keyword evidence="2" id="KW-1133">Transmembrane helix</keyword>
<evidence type="ECO:0000313" key="3">
    <source>
        <dbReference type="EMBL" id="CZS88661.1"/>
    </source>
</evidence>
<feature type="transmembrane region" description="Helical" evidence="2">
    <location>
        <begin position="100"/>
        <end position="118"/>
    </location>
</feature>
<evidence type="ECO:0000256" key="1">
    <source>
        <dbReference type="SAM" id="MobiDB-lite"/>
    </source>
</evidence>
<feature type="transmembrane region" description="Helical" evidence="2">
    <location>
        <begin position="483"/>
        <end position="508"/>
    </location>
</feature>
<name>A0A1E1JSL9_9HELO</name>
<accession>A0A1E1JSL9</accession>
<gene>
    <name evidence="3" type="ORF">RAG0_00331</name>
</gene>
<feature type="region of interest" description="Disordered" evidence="1">
    <location>
        <begin position="1"/>
        <end position="26"/>
    </location>
</feature>
<dbReference type="OrthoDB" id="3344043at2759"/>
<keyword evidence="2" id="KW-0812">Transmembrane</keyword>
<keyword evidence="4" id="KW-1185">Reference proteome</keyword>
<organism evidence="3 4">
    <name type="scientific">Rhynchosporium agropyri</name>
    <dbReference type="NCBI Taxonomy" id="914238"/>
    <lineage>
        <taxon>Eukaryota</taxon>
        <taxon>Fungi</taxon>
        <taxon>Dikarya</taxon>
        <taxon>Ascomycota</taxon>
        <taxon>Pezizomycotina</taxon>
        <taxon>Leotiomycetes</taxon>
        <taxon>Helotiales</taxon>
        <taxon>Ploettnerulaceae</taxon>
        <taxon>Rhynchosporium</taxon>
    </lineage>
</organism>
<evidence type="ECO:0000256" key="2">
    <source>
        <dbReference type="SAM" id="Phobius"/>
    </source>
</evidence>
<dbReference type="AlphaFoldDB" id="A0A1E1JSL9"/>
<feature type="transmembrane region" description="Helical" evidence="2">
    <location>
        <begin position="33"/>
        <end position="58"/>
    </location>
</feature>
<dbReference type="Proteomes" id="UP000178912">
    <property type="component" value="Unassembled WGS sequence"/>
</dbReference>
<keyword evidence="2" id="KW-0472">Membrane</keyword>
<proteinExistence type="predicted"/>
<sequence>MDKTTYHAVNETASRNRHVSPAQPRMGGQKGDIIFAFSLMAIPMSLFSALLLGLIFYFKVSSPLSGSPELQLPGAPTHDNVIYVNISATTLTTVASWSSTLAPILVGCAISLISYPVANRILRAGQSGKTGELPTPFQLGLMLKMITSGSPQSLWNWVLTLVFAADTWFHFTTKSINLTQVYPTRSVLNTSVGLIPTCYNVNRTYQGGCTLNQGGSATFLMHGQQAQNVVANLSTTMRVNTIASGKDIFTYVGNPPKAALTNIDYQSHTWGLKTQCTPVTSQCVNASRSSVGKYLDYKCPFAMEGRVSTDADAAFQNQFQMAYFTNSSASTNYTGTTNLANPYYFATLALVNQNIGRSPLLINDPEIANSGHGASVIAVLCNTTVYDISYTSLNNTISFFDIKPANSTLTNIIAGTQQYTRVGDPNLIQGSSIAALIGSSAQDVADGFALTYSQVALGVASAAFEERESVRAQRRETILVAKVGVVSLAVLLGANMALVVLGCVLLGFAVKAGRGETREVQARMSVGGVVASLFEGERGERPVVEVDDLFEERKGGCAVSDGAGLGVGVVKTESGGWRFGGFRTG</sequence>
<dbReference type="EMBL" id="FJUX01000001">
    <property type="protein sequence ID" value="CZS88661.1"/>
    <property type="molecule type" value="Genomic_DNA"/>
</dbReference>
<evidence type="ECO:0000313" key="4">
    <source>
        <dbReference type="Proteomes" id="UP000178912"/>
    </source>
</evidence>
<protein>
    <submittedName>
        <fullName evidence="3">Uncharacterized protein</fullName>
    </submittedName>
</protein>
<reference evidence="4" key="1">
    <citation type="submission" date="2016-03" db="EMBL/GenBank/DDBJ databases">
        <authorList>
            <person name="Guldener U."/>
        </authorList>
    </citation>
    <scope>NUCLEOTIDE SEQUENCE [LARGE SCALE GENOMIC DNA]</scope>
    <source>
        <strain evidence="4">04CH-RAC-A.6.1</strain>
    </source>
</reference>